<protein>
    <submittedName>
        <fullName evidence="1">Uncharacterized protein</fullName>
    </submittedName>
</protein>
<dbReference type="PATRIC" id="fig|679936.5.peg.1329"/>
<evidence type="ECO:0000313" key="1">
    <source>
        <dbReference type="EMBL" id="AEW04767.1"/>
    </source>
</evidence>
<proteinExistence type="predicted"/>
<sequence>MKSKQMFNKGDGLMAFIYWRLGHLTRADRRPLQAFVVYRNHQVFDVDKTGWDRGIRPGDALETMKWRYPEAVWVPWQAVDYAATDQALRDWVASKAASYHYEAIQQGWWEWPRWTRSAFDALMAEVVPRWAGRVEAGVARHPGMAAWICAEGDRLALPVWSHSFGKTYVLSKDQEERLWPRLPLRYLENIPPGRRRQWRQRGWRTLGEVPGLMQEIRQYRWPQVDPSSRQTPIVIERWLEGASWQGLAELVSDIGDELVRQCQMQELGVSGLHLLWLSEEGPETRQRTWPIVASQPVQIKARVLSLLRQPPQAPPEKVRLEAYCGRPVMGQMDWWGGRSRPLRTDLAGMTKDWSVSRRERLLQFWDVWRMPVVRP</sequence>
<accession>G8TVS3</accession>
<keyword evidence="2" id="KW-1185">Reference proteome</keyword>
<name>G8TVS3_SULAD</name>
<organism evidence="1 2">
    <name type="scientific">Sulfobacillus acidophilus (strain ATCC 700253 / DSM 10332 / NAL)</name>
    <dbReference type="NCBI Taxonomy" id="679936"/>
    <lineage>
        <taxon>Bacteria</taxon>
        <taxon>Bacillati</taxon>
        <taxon>Bacillota</taxon>
        <taxon>Clostridia</taxon>
        <taxon>Eubacteriales</taxon>
        <taxon>Clostridiales Family XVII. Incertae Sedis</taxon>
        <taxon>Sulfobacillus</taxon>
    </lineage>
</organism>
<reference evidence="2" key="1">
    <citation type="submission" date="2011-12" db="EMBL/GenBank/DDBJ databases">
        <title>The complete genome of chromosome of Sulfobacillus acidophilus DSM 10332.</title>
        <authorList>
            <person name="Lucas S."/>
            <person name="Han J."/>
            <person name="Lapidus A."/>
            <person name="Bruce D."/>
            <person name="Goodwin L."/>
            <person name="Pitluck S."/>
            <person name="Peters L."/>
            <person name="Kyrpides N."/>
            <person name="Mavromatis K."/>
            <person name="Ivanova N."/>
            <person name="Mikhailova N."/>
            <person name="Chertkov O."/>
            <person name="Saunders E."/>
            <person name="Detter J.C."/>
            <person name="Tapia R."/>
            <person name="Han C."/>
            <person name="Land M."/>
            <person name="Hauser L."/>
            <person name="Markowitz V."/>
            <person name="Cheng J.-F."/>
            <person name="Hugenholtz P."/>
            <person name="Woyke T."/>
            <person name="Wu D."/>
            <person name="Pukall R."/>
            <person name="Gehrich-Schroeter G."/>
            <person name="Schneider S."/>
            <person name="Klenk H.-P."/>
            <person name="Eisen J.A."/>
        </authorList>
    </citation>
    <scope>NUCLEOTIDE SEQUENCE [LARGE SCALE GENOMIC DNA]</scope>
    <source>
        <strain evidence="2">ATCC 700253 / DSM 10332 / NAL</strain>
    </source>
</reference>
<reference evidence="1 2" key="2">
    <citation type="journal article" date="2012" name="Stand. Genomic Sci.">
        <title>Complete genome sequence of the moderately thermophilic mineral-sulfide-oxidizing firmicute Sulfobacillus acidophilus type strain (NAL(T)).</title>
        <authorList>
            <person name="Anderson I."/>
            <person name="Chertkov O."/>
            <person name="Chen A."/>
            <person name="Saunders E."/>
            <person name="Lapidus A."/>
            <person name="Nolan M."/>
            <person name="Lucas S."/>
            <person name="Hammon N."/>
            <person name="Deshpande S."/>
            <person name="Cheng J.F."/>
            <person name="Han C."/>
            <person name="Tapia R."/>
            <person name="Goodwin L.A."/>
            <person name="Pitluck S."/>
            <person name="Liolios K."/>
            <person name="Pagani I."/>
            <person name="Ivanova N."/>
            <person name="Mikhailova N."/>
            <person name="Pati A."/>
            <person name="Palaniappan K."/>
            <person name="Land M."/>
            <person name="Pan C."/>
            <person name="Rohde M."/>
            <person name="Pukall R."/>
            <person name="Goker M."/>
            <person name="Detter J.C."/>
            <person name="Woyke T."/>
            <person name="Bristow J."/>
            <person name="Eisen J.A."/>
            <person name="Markowitz V."/>
            <person name="Hugenholtz P."/>
            <person name="Kyrpides N.C."/>
            <person name="Klenk H.P."/>
            <person name="Mavromatis K."/>
        </authorList>
    </citation>
    <scope>NUCLEOTIDE SEQUENCE [LARGE SCALE GENOMIC DNA]</scope>
    <source>
        <strain evidence="2">ATCC 700253 / DSM 10332 / NAL</strain>
    </source>
</reference>
<gene>
    <name evidence="1" type="ordered locus">Sulac_1269</name>
</gene>
<dbReference type="InterPro" id="IPR043502">
    <property type="entry name" value="DNA/RNA_pol_sf"/>
</dbReference>
<dbReference type="Proteomes" id="UP000005439">
    <property type="component" value="Chromosome"/>
</dbReference>
<dbReference type="KEGG" id="sap:Sulac_1269"/>
<dbReference type="SUPFAM" id="SSF56672">
    <property type="entry name" value="DNA/RNA polymerases"/>
    <property type="match status" value="1"/>
</dbReference>
<evidence type="ECO:0000313" key="2">
    <source>
        <dbReference type="Proteomes" id="UP000005439"/>
    </source>
</evidence>
<dbReference type="AlphaFoldDB" id="G8TVS3"/>
<dbReference type="HOGENOM" id="CLU_737548_0_0_9"/>
<dbReference type="STRING" id="679936.Sulac_1269"/>
<dbReference type="EMBL" id="CP003179">
    <property type="protein sequence ID" value="AEW04767.1"/>
    <property type="molecule type" value="Genomic_DNA"/>
</dbReference>